<comment type="caution">
    <text evidence="1">The sequence shown here is derived from an EMBL/GenBank/DDBJ whole genome shotgun (WGS) entry which is preliminary data.</text>
</comment>
<proteinExistence type="predicted"/>
<organism evidence="1">
    <name type="scientific">Cronobacter turicensis</name>
    <dbReference type="NCBI Taxonomy" id="413502"/>
    <lineage>
        <taxon>Bacteria</taxon>
        <taxon>Pseudomonadati</taxon>
        <taxon>Pseudomonadota</taxon>
        <taxon>Gammaproteobacteria</taxon>
        <taxon>Enterobacterales</taxon>
        <taxon>Enterobacteriaceae</taxon>
        <taxon>Cronobacter</taxon>
    </lineage>
</organism>
<reference evidence="1" key="1">
    <citation type="submission" date="2016-12" db="EMBL/GenBank/DDBJ databases">
        <title>Analysis of the Molecular Diversity Among Cronobacter Species Isolated from Filth Flies Using a Pan Genomic DNA Microarray.</title>
        <authorList>
            <person name="Pava-Ripoll M."/>
            <person name="Tall B."/>
            <person name="Farber J."/>
            <person name="Fanning S."/>
            <person name="Lehner A."/>
            <person name="Stephan R."/>
            <person name="Pagotto F."/>
            <person name="Iverson C."/>
            <person name="Ziobro G."/>
            <person name="Miller A."/>
            <person name="Pearson R."/>
            <person name="Yan Q."/>
            <person name="Kim M."/>
            <person name="Jeong S."/>
            <person name="Park J."/>
            <person name="Jun S."/>
            <person name="Choi H."/>
            <person name="Chung T."/>
            <person name="Yoo Y."/>
            <person name="Park E."/>
            <person name="Hwang S."/>
            <person name="Lee B."/>
            <person name="Sathyamoorthy V."/>
            <person name="Carter L."/>
            <person name="Mammel M."/>
            <person name="Jackson S."/>
            <person name="Kothary M."/>
            <person name="Patel I."/>
            <person name="Grim C."/>
            <person name="Gopinath G."/>
            <person name="Gangiredla J."/>
            <person name="Chase H."/>
        </authorList>
    </citation>
    <scope>NUCLEOTIDE SEQUENCE [LARGE SCALE GENOMIC DNA]</scope>
    <source>
        <strain evidence="1">MOD1-Sh41s</strain>
    </source>
</reference>
<protein>
    <submittedName>
        <fullName evidence="1">Uncharacterized protein</fullName>
    </submittedName>
</protein>
<sequence length="60" mass="6821">MAPSIYKEYDCQFTSESQEINLTLKLKNMIISMQTGIAQVHGFSFAGFSDIALRKNRIYA</sequence>
<accession>A0A2T7BAQ0</accession>
<evidence type="ECO:0000313" key="1">
    <source>
        <dbReference type="EMBL" id="PUX26999.1"/>
    </source>
</evidence>
<dbReference type="AlphaFoldDB" id="A0A2T7BAQ0"/>
<name>A0A2T7BAQ0_9ENTR</name>
<gene>
    <name evidence="1" type="ORF">BS411_00945</name>
</gene>
<dbReference type="EMBL" id="MSAG01000001">
    <property type="protein sequence ID" value="PUX26999.1"/>
    <property type="molecule type" value="Genomic_DNA"/>
</dbReference>